<keyword evidence="3" id="KW-1185">Reference proteome</keyword>
<keyword evidence="1" id="KW-0812">Transmembrane</keyword>
<accession>A0ABS5Y404</accession>
<dbReference type="EMBL" id="JADOER010000009">
    <property type="protein sequence ID" value="MBT9312557.1"/>
    <property type="molecule type" value="Genomic_DNA"/>
</dbReference>
<name>A0ABS5Y404_9CYAN</name>
<organism evidence="2 3">
    <name type="scientific">Leptothoe kymatousa TAU-MAC 1615</name>
    <dbReference type="NCBI Taxonomy" id="2364775"/>
    <lineage>
        <taxon>Bacteria</taxon>
        <taxon>Bacillati</taxon>
        <taxon>Cyanobacteriota</taxon>
        <taxon>Cyanophyceae</taxon>
        <taxon>Nodosilineales</taxon>
        <taxon>Cymatolegaceae</taxon>
        <taxon>Leptothoe</taxon>
        <taxon>Leptothoe kymatousa</taxon>
    </lineage>
</organism>
<feature type="transmembrane region" description="Helical" evidence="1">
    <location>
        <begin position="77"/>
        <end position="99"/>
    </location>
</feature>
<keyword evidence="1" id="KW-0472">Membrane</keyword>
<proteinExistence type="predicted"/>
<feature type="transmembrane region" description="Helical" evidence="1">
    <location>
        <begin position="111"/>
        <end position="130"/>
    </location>
</feature>
<protein>
    <submittedName>
        <fullName evidence="2">Uncharacterized protein</fullName>
    </submittedName>
</protein>
<evidence type="ECO:0000256" key="1">
    <source>
        <dbReference type="SAM" id="Phobius"/>
    </source>
</evidence>
<sequence length="132" mass="14414">MSNKANVNQTTVGPMGLPITQAIEVDSNRLSIYSESSFRWANALAIPSRGPYVDCLLWILTIATPARLLDSLVIAGLFPPLLSLAIGALLVAVPLVLTWQVWNSKRHLRVAILYRVLLLGVGIAIAFYGVRF</sequence>
<evidence type="ECO:0000313" key="3">
    <source>
        <dbReference type="Proteomes" id="UP001196661"/>
    </source>
</evidence>
<dbReference type="RefSeq" id="WP_215618457.1">
    <property type="nucleotide sequence ID" value="NZ_JADOER010000009.1"/>
</dbReference>
<evidence type="ECO:0000313" key="2">
    <source>
        <dbReference type="EMBL" id="MBT9312557.1"/>
    </source>
</evidence>
<gene>
    <name evidence="2" type="ORF">IXB28_10100</name>
</gene>
<dbReference type="Proteomes" id="UP001196661">
    <property type="component" value="Unassembled WGS sequence"/>
</dbReference>
<comment type="caution">
    <text evidence="2">The sequence shown here is derived from an EMBL/GenBank/DDBJ whole genome shotgun (WGS) entry which is preliminary data.</text>
</comment>
<keyword evidence="1" id="KW-1133">Transmembrane helix</keyword>
<reference evidence="2 3" key="1">
    <citation type="journal article" date="2021" name="Mar. Drugs">
        <title>Genome Reduction and Secondary Metabolism of the Marine Sponge-Associated Cyanobacterium Leptothoe.</title>
        <authorList>
            <person name="Konstantinou D."/>
            <person name="Popin R.V."/>
            <person name="Fewer D.P."/>
            <person name="Sivonen K."/>
            <person name="Gkelis S."/>
        </authorList>
    </citation>
    <scope>NUCLEOTIDE SEQUENCE [LARGE SCALE GENOMIC DNA]</scope>
    <source>
        <strain evidence="2 3">TAU-MAC 1615</strain>
    </source>
</reference>